<evidence type="ECO:0000256" key="4">
    <source>
        <dbReference type="PIRSR" id="PIRSR603782-2"/>
    </source>
</evidence>
<feature type="binding site" evidence="3">
    <location>
        <position position="176"/>
    </location>
    <ligand>
        <name>Cu cation</name>
        <dbReference type="ChEBI" id="CHEBI:23378"/>
    </ligand>
</feature>
<dbReference type="InterPro" id="IPR013766">
    <property type="entry name" value="Thioredoxin_domain"/>
</dbReference>
<proteinExistence type="inferred from homology"/>
<dbReference type="PANTHER" id="PTHR12151">
    <property type="entry name" value="ELECTRON TRANSPORT PROTIN SCO1/SENC FAMILY MEMBER"/>
    <property type="match status" value="1"/>
</dbReference>
<dbReference type="RefSeq" id="WP_013557304.1">
    <property type="nucleotide sequence ID" value="NC_014958.1"/>
</dbReference>
<dbReference type="PROSITE" id="PS51352">
    <property type="entry name" value="THIOREDOXIN_2"/>
    <property type="match status" value="1"/>
</dbReference>
<dbReference type="PANTHER" id="PTHR12151:SF25">
    <property type="entry name" value="LINALOOL DEHYDRATASE_ISOMERASE DOMAIN-CONTAINING PROTEIN"/>
    <property type="match status" value="1"/>
</dbReference>
<evidence type="ECO:0000256" key="2">
    <source>
        <dbReference type="ARBA" id="ARBA00023008"/>
    </source>
</evidence>
<dbReference type="Gene3D" id="3.40.30.10">
    <property type="entry name" value="Glutaredoxin"/>
    <property type="match status" value="1"/>
</dbReference>
<dbReference type="InterPro" id="IPR036249">
    <property type="entry name" value="Thioredoxin-like_sf"/>
</dbReference>
<evidence type="ECO:0000313" key="6">
    <source>
        <dbReference type="EMBL" id="ADV67799.1"/>
    </source>
</evidence>
<keyword evidence="2 3" id="KW-0186">Copper</keyword>
<comment type="similarity">
    <text evidence="1">Belongs to the SCO1/2 family.</text>
</comment>
<keyword evidence="7" id="KW-1185">Reference proteome</keyword>
<dbReference type="CDD" id="cd02968">
    <property type="entry name" value="SCO"/>
    <property type="match status" value="1"/>
</dbReference>
<dbReference type="OrthoDB" id="9811998at2"/>
<dbReference type="Proteomes" id="UP000008635">
    <property type="component" value="Chromosome"/>
</dbReference>
<gene>
    <name evidence="6" type="ordered locus">Deima_2159</name>
</gene>
<feature type="disulfide bond" description="Redox-active" evidence="4">
    <location>
        <begin position="86"/>
        <end position="90"/>
    </location>
</feature>
<reference evidence="7" key="2">
    <citation type="submission" date="2011-01" db="EMBL/GenBank/DDBJ databases">
        <title>The complete genome of Deinococcus maricopensis DSM 21211.</title>
        <authorList>
            <consortium name="US DOE Joint Genome Institute (JGI-PGF)"/>
            <person name="Lucas S."/>
            <person name="Copeland A."/>
            <person name="Lapidus A."/>
            <person name="Goodwin L."/>
            <person name="Pitluck S."/>
            <person name="Kyrpides N."/>
            <person name="Mavromatis K."/>
            <person name="Pagani I."/>
            <person name="Ivanova N."/>
            <person name="Ovchinnikova G."/>
            <person name="Zeytun A."/>
            <person name="Detter J.C."/>
            <person name="Han C."/>
            <person name="Land M."/>
            <person name="Hauser L."/>
            <person name="Markowitz V."/>
            <person name="Cheng J.-F."/>
            <person name="Hugenholtz P."/>
            <person name="Woyke T."/>
            <person name="Wu D."/>
            <person name="Pukall R."/>
            <person name="Gehrich-Schroeter G."/>
            <person name="Brambilla E."/>
            <person name="Klenk H.-P."/>
            <person name="Eisen J.A."/>
        </authorList>
    </citation>
    <scope>NUCLEOTIDE SEQUENCE [LARGE SCALE GENOMIC DNA]</scope>
    <source>
        <strain evidence="7">DSM 21211 / LMG 22137 / NRRL B-23946 / LB-34</strain>
    </source>
</reference>
<keyword evidence="4" id="KW-1015">Disulfide bond</keyword>
<name>E8U9R0_DEIML</name>
<dbReference type="EMBL" id="CP002454">
    <property type="protein sequence ID" value="ADV67799.1"/>
    <property type="molecule type" value="Genomic_DNA"/>
</dbReference>
<reference evidence="6 7" key="1">
    <citation type="journal article" date="2011" name="Stand. Genomic Sci.">
        <title>Complete genome sequence of Deinococcus maricopensis type strain (LB-34).</title>
        <authorList>
            <person name="Pukall R."/>
            <person name="Zeytun A."/>
            <person name="Lucas S."/>
            <person name="Lapidus A."/>
            <person name="Hammon N."/>
            <person name="Deshpande S."/>
            <person name="Nolan M."/>
            <person name="Cheng J.F."/>
            <person name="Pitluck S."/>
            <person name="Liolios K."/>
            <person name="Pagani I."/>
            <person name="Mikhailova N."/>
            <person name="Ivanova N."/>
            <person name="Mavromatis K."/>
            <person name="Pati A."/>
            <person name="Tapia R."/>
            <person name="Han C."/>
            <person name="Goodwin L."/>
            <person name="Chen A."/>
            <person name="Palaniappan K."/>
            <person name="Land M."/>
            <person name="Hauser L."/>
            <person name="Chang Y.J."/>
            <person name="Jeffries C.D."/>
            <person name="Brambilla E.M."/>
            <person name="Rohde M."/>
            <person name="Goker M."/>
            <person name="Detter J.C."/>
            <person name="Woyke T."/>
            <person name="Bristow J."/>
            <person name="Eisen J.A."/>
            <person name="Markowitz V."/>
            <person name="Hugenholtz P."/>
            <person name="Kyrpides N.C."/>
            <person name="Klenk H.P."/>
        </authorList>
    </citation>
    <scope>NUCLEOTIDE SEQUENCE [LARGE SCALE GENOMIC DNA]</scope>
    <source>
        <strain evidence="7">DSM 21211 / LMG 22137 / NRRL B-23946 / LB-34</strain>
    </source>
</reference>
<dbReference type="Pfam" id="PF02630">
    <property type="entry name" value="SCO1-SenC"/>
    <property type="match status" value="1"/>
</dbReference>
<dbReference type="GO" id="GO:0046872">
    <property type="term" value="F:metal ion binding"/>
    <property type="evidence" value="ECO:0007669"/>
    <property type="project" value="UniProtKB-KW"/>
</dbReference>
<keyword evidence="3" id="KW-0479">Metal-binding</keyword>
<dbReference type="HOGENOM" id="CLU_050131_3_0_0"/>
<feature type="binding site" evidence="3">
    <location>
        <position position="86"/>
    </location>
    <ligand>
        <name>Cu cation</name>
        <dbReference type="ChEBI" id="CHEBI:23378"/>
    </ligand>
</feature>
<protein>
    <submittedName>
        <fullName evidence="6">Electron transport protein SCO1/SenC</fullName>
    </submittedName>
</protein>
<dbReference type="SUPFAM" id="SSF52833">
    <property type="entry name" value="Thioredoxin-like"/>
    <property type="match status" value="1"/>
</dbReference>
<dbReference type="InterPro" id="IPR003782">
    <property type="entry name" value="SCO1/SenC"/>
</dbReference>
<evidence type="ECO:0000256" key="1">
    <source>
        <dbReference type="ARBA" id="ARBA00010996"/>
    </source>
</evidence>
<dbReference type="STRING" id="709986.Deima_2159"/>
<evidence type="ECO:0000259" key="5">
    <source>
        <dbReference type="PROSITE" id="PS51352"/>
    </source>
</evidence>
<organism evidence="6 7">
    <name type="scientific">Deinococcus maricopensis (strain DSM 21211 / LMG 22137 / NRRL B-23946 / LB-34)</name>
    <dbReference type="NCBI Taxonomy" id="709986"/>
    <lineage>
        <taxon>Bacteria</taxon>
        <taxon>Thermotogati</taxon>
        <taxon>Deinococcota</taxon>
        <taxon>Deinococci</taxon>
        <taxon>Deinococcales</taxon>
        <taxon>Deinococcaceae</taxon>
        <taxon>Deinococcus</taxon>
    </lineage>
</organism>
<accession>E8U9R0</accession>
<dbReference type="AlphaFoldDB" id="E8U9R0"/>
<evidence type="ECO:0000256" key="3">
    <source>
        <dbReference type="PIRSR" id="PIRSR603782-1"/>
    </source>
</evidence>
<evidence type="ECO:0000313" key="7">
    <source>
        <dbReference type="Proteomes" id="UP000008635"/>
    </source>
</evidence>
<sequence length="213" mass="23832" precursor="true">MTHAPSSRPGRHWTQSLTLALLAVAALLALAWLYARTKSAYPHYGTVYDTTPAAPALRGTDQQGRPFDLAGLRGQTVAVFFGFTHCPNICPLTLSYLEKAREQLPAAQRGNLRVVFVTLDPQRDTLKQIRPYVQYFGQDITGVRIEEPQLGRTAKAFGVGYSKADVKSAEDYQINHTAATYLIDRDGKLRLLWDYTQLPHVDRVVEDLKQVMS</sequence>
<dbReference type="eggNOG" id="COG1999">
    <property type="taxonomic scope" value="Bacteria"/>
</dbReference>
<feature type="binding site" evidence="3">
    <location>
        <position position="90"/>
    </location>
    <ligand>
        <name>Cu cation</name>
        <dbReference type="ChEBI" id="CHEBI:23378"/>
    </ligand>
</feature>
<feature type="domain" description="Thioredoxin" evidence="5">
    <location>
        <begin position="48"/>
        <end position="213"/>
    </location>
</feature>
<dbReference type="KEGG" id="dmr:Deima_2159"/>